<comment type="caution">
    <text evidence="1">The sequence shown here is derived from an EMBL/GenBank/DDBJ whole genome shotgun (WGS) entry which is preliminary data.</text>
</comment>
<keyword evidence="2" id="KW-1185">Reference proteome</keyword>
<proteinExistence type="predicted"/>
<dbReference type="Proteomes" id="UP000503640">
    <property type="component" value="Unassembled WGS sequence"/>
</dbReference>
<evidence type="ECO:0000313" key="1">
    <source>
        <dbReference type="EMBL" id="GEJ56923.1"/>
    </source>
</evidence>
<name>A0A7I9VKJ8_9BACT</name>
<organism evidence="1 2">
    <name type="scientific">Anaeromyxobacter diazotrophicus</name>
    <dbReference type="NCBI Taxonomy" id="2590199"/>
    <lineage>
        <taxon>Bacteria</taxon>
        <taxon>Pseudomonadati</taxon>
        <taxon>Myxococcota</taxon>
        <taxon>Myxococcia</taxon>
        <taxon>Myxococcales</taxon>
        <taxon>Cystobacterineae</taxon>
        <taxon>Anaeromyxobacteraceae</taxon>
        <taxon>Anaeromyxobacter</taxon>
    </lineage>
</organism>
<accession>A0A7I9VKJ8</accession>
<dbReference type="EMBL" id="BJTG01000003">
    <property type="protein sequence ID" value="GEJ56923.1"/>
    <property type="molecule type" value="Genomic_DNA"/>
</dbReference>
<dbReference type="AlphaFoldDB" id="A0A7I9VKJ8"/>
<gene>
    <name evidence="1" type="ORF">AMYX_16640</name>
</gene>
<reference evidence="2" key="1">
    <citation type="journal article" date="2020" name="Appl. Environ. Microbiol.">
        <title>Diazotrophic Anaeromyxobacter Isolates from Soils.</title>
        <authorList>
            <person name="Masuda Y."/>
            <person name="Yamanaka H."/>
            <person name="Xu Z.X."/>
            <person name="Shiratori Y."/>
            <person name="Aono T."/>
            <person name="Amachi S."/>
            <person name="Senoo K."/>
            <person name="Itoh H."/>
        </authorList>
    </citation>
    <scope>NUCLEOTIDE SEQUENCE [LARGE SCALE GENOMIC DNA]</scope>
    <source>
        <strain evidence="2">R267</strain>
    </source>
</reference>
<sequence>MSDHVRDADPSRPIGLIADLGKRRGDTPWHDAGMDARAEAAASYEKTFGPAVEPIQPATPDTSGKLRAELLVQRAAVSVEAQVPLLLHVQNGHEHEVRVQSVTLHASPAGSAQLSHLDFSGPVPPPVVEPGGDAHLALSCSFLHPRFGQAREYAVGASVRFTDGSQGSQVEAEPTTITVRPIA</sequence>
<protein>
    <submittedName>
        <fullName evidence="1">Uncharacterized protein</fullName>
    </submittedName>
</protein>
<evidence type="ECO:0000313" key="2">
    <source>
        <dbReference type="Proteomes" id="UP000503640"/>
    </source>
</evidence>